<keyword evidence="3" id="KW-0547">Nucleotide-binding</keyword>
<evidence type="ECO:0000259" key="9">
    <source>
        <dbReference type="PROSITE" id="PS00486"/>
    </source>
</evidence>
<dbReference type="Gene3D" id="3.40.50.300">
    <property type="entry name" value="P-loop containing nucleotide triphosphate hydrolases"/>
    <property type="match status" value="1"/>
</dbReference>
<evidence type="ECO:0000256" key="7">
    <source>
        <dbReference type="ARBA" id="ARBA00024647"/>
    </source>
</evidence>
<organism evidence="10 11">
    <name type="scientific">Tectimicrobiota bacterium</name>
    <dbReference type="NCBI Taxonomy" id="2528274"/>
    <lineage>
        <taxon>Bacteria</taxon>
        <taxon>Pseudomonadati</taxon>
        <taxon>Nitrospinota/Tectimicrobiota group</taxon>
        <taxon>Candidatus Tectimicrobiota</taxon>
    </lineage>
</organism>
<name>A0A932GPM8_UNCTE</name>
<feature type="domain" description="DNA mismatch repair proteins mutS family" evidence="9">
    <location>
        <begin position="443"/>
        <end position="459"/>
    </location>
</feature>
<evidence type="ECO:0000256" key="4">
    <source>
        <dbReference type="ARBA" id="ARBA00022840"/>
    </source>
</evidence>
<dbReference type="EMBL" id="JACPSX010000134">
    <property type="protein sequence ID" value="MBI3014851.1"/>
    <property type="molecule type" value="Genomic_DNA"/>
</dbReference>
<keyword evidence="6" id="KW-0227">DNA damage</keyword>
<dbReference type="Pfam" id="PF00488">
    <property type="entry name" value="MutS_V"/>
    <property type="match status" value="1"/>
</dbReference>
<dbReference type="PROSITE" id="PS00486">
    <property type="entry name" value="DNA_MISMATCH_REPAIR_2"/>
    <property type="match status" value="1"/>
</dbReference>
<dbReference type="PIRSF" id="PIRSF037677">
    <property type="entry name" value="DNA_mis_repair_Msh6"/>
    <property type="match status" value="1"/>
</dbReference>
<dbReference type="Gene3D" id="1.10.1420.10">
    <property type="match status" value="2"/>
</dbReference>
<sequence length="624" mass="70057">LSHINRLVYRHTGRFMLLDLATQRHLELVSSAIDGSSRGTLLSVLDLTRTAMGGRKLRHWILFPLLDLSEVGARHEAVEELVEDFPRRREIRSHLEAIHDFERIVSRANLGTVNARELLALRNSLKVFPELHRFLIPARFPLLKGMGGRWDDCTDLHGLLSTALAEDPPLTLREGGLIREGYHAELDELRHIRQEGRGWIARIEANERTRTGISSLKVRHNKVFGYYIEVTNKYRDAVPADYIRKQTLVGAERFITPELKEYEAKVLGAEDRARTLEYEIFQEIRLHVSACTRRLQEMGGMIAELDVLASLAEVAHSRHYTRPTMTHGDALEIRQGRHPVVEAEGTDAQFIPNDTFLDPKSQQIVLLTGPNMAGKSTYLRQVALITLMAHMGGFVPAEEATIPLVDRIFTRVGAQDYLIKGQSTFMVEMSEAANILHNATPKSLVILDEIGRGTSTYDGLSIAWAMVEYLHNEEGKQAKTLFATHYHELTELSSLFSRVQNFTFAVREWKDQIVFLRRLIPGGADRSYGIQVARLAGIPLPVIARAKEVLAGLEAADGKKRRLSPGRSKGGKEREDVEQLSLFSSAPGSLFGEILSLDVDRLTPVEALNILSQLKAKAQELRGS</sequence>
<dbReference type="GO" id="GO:0030983">
    <property type="term" value="F:mismatched DNA binding"/>
    <property type="evidence" value="ECO:0007669"/>
    <property type="project" value="InterPro"/>
</dbReference>
<dbReference type="AlphaFoldDB" id="A0A932GPM8"/>
<evidence type="ECO:0000313" key="11">
    <source>
        <dbReference type="Proteomes" id="UP000741360"/>
    </source>
</evidence>
<dbReference type="NCBIfam" id="TIGR01070">
    <property type="entry name" value="mutS1"/>
    <property type="match status" value="1"/>
</dbReference>
<protein>
    <recommendedName>
        <fullName evidence="2 8">DNA mismatch repair protein MutS</fullName>
    </recommendedName>
</protein>
<dbReference type="InterPro" id="IPR017261">
    <property type="entry name" value="DNA_mismatch_repair_MutS/MSH"/>
</dbReference>
<comment type="function">
    <text evidence="7">This protein is involved in the repair of mismatches in DNA. It is possible that it carries out the mismatch recognition step. This protein has a weak ATPase activity.</text>
</comment>
<dbReference type="PANTHER" id="PTHR11361">
    <property type="entry name" value="DNA MISMATCH REPAIR PROTEIN MUTS FAMILY MEMBER"/>
    <property type="match status" value="1"/>
</dbReference>
<dbReference type="FunFam" id="3.40.50.300:FF:000870">
    <property type="entry name" value="MutS protein homolog 4"/>
    <property type="match status" value="1"/>
</dbReference>
<dbReference type="InterPro" id="IPR007861">
    <property type="entry name" value="DNA_mismatch_repair_MutS_clamp"/>
</dbReference>
<evidence type="ECO:0000256" key="6">
    <source>
        <dbReference type="ARBA" id="ARBA00023204"/>
    </source>
</evidence>
<dbReference type="InterPro" id="IPR007696">
    <property type="entry name" value="DNA_mismatch_repair_MutS_core"/>
</dbReference>
<evidence type="ECO:0000256" key="8">
    <source>
        <dbReference type="NCBIfam" id="TIGR01070"/>
    </source>
</evidence>
<dbReference type="SMART" id="SM00534">
    <property type="entry name" value="MUTSac"/>
    <property type="match status" value="1"/>
</dbReference>
<accession>A0A932GPM8</accession>
<dbReference type="Proteomes" id="UP000741360">
    <property type="component" value="Unassembled WGS sequence"/>
</dbReference>
<dbReference type="NCBIfam" id="NF003810">
    <property type="entry name" value="PRK05399.1"/>
    <property type="match status" value="1"/>
</dbReference>
<dbReference type="Pfam" id="PF05192">
    <property type="entry name" value="MutS_III"/>
    <property type="match status" value="1"/>
</dbReference>
<evidence type="ECO:0000256" key="5">
    <source>
        <dbReference type="ARBA" id="ARBA00023125"/>
    </source>
</evidence>
<dbReference type="PANTHER" id="PTHR11361:SF34">
    <property type="entry name" value="DNA MISMATCH REPAIR PROTEIN MSH1, MITOCHONDRIAL"/>
    <property type="match status" value="1"/>
</dbReference>
<gene>
    <name evidence="10" type="primary">mutS</name>
    <name evidence="10" type="ORF">HYY65_07310</name>
</gene>
<evidence type="ECO:0000313" key="10">
    <source>
        <dbReference type="EMBL" id="MBI3014851.1"/>
    </source>
</evidence>
<keyword evidence="6" id="KW-0234">DNA repair</keyword>
<dbReference type="InterPro" id="IPR027417">
    <property type="entry name" value="P-loop_NTPase"/>
</dbReference>
<dbReference type="CDD" id="cd03284">
    <property type="entry name" value="ABC_MutS1"/>
    <property type="match status" value="1"/>
</dbReference>
<reference evidence="10" key="1">
    <citation type="submission" date="2020-07" db="EMBL/GenBank/DDBJ databases">
        <title>Huge and variable diversity of episymbiotic CPR bacteria and DPANN archaea in groundwater ecosystems.</title>
        <authorList>
            <person name="He C.Y."/>
            <person name="Keren R."/>
            <person name="Whittaker M."/>
            <person name="Farag I.F."/>
            <person name="Doudna J."/>
            <person name="Cate J.H.D."/>
            <person name="Banfield J.F."/>
        </authorList>
    </citation>
    <scope>NUCLEOTIDE SEQUENCE</scope>
    <source>
        <strain evidence="10">NC_groundwater_717_Ag_S-0.2um_59_8</strain>
    </source>
</reference>
<keyword evidence="4" id="KW-0067">ATP-binding</keyword>
<feature type="non-terminal residue" evidence="10">
    <location>
        <position position="1"/>
    </location>
</feature>
<proteinExistence type="inferred from homology"/>
<comment type="caution">
    <text evidence="10">The sequence shown here is derived from an EMBL/GenBank/DDBJ whole genome shotgun (WGS) entry which is preliminary data.</text>
</comment>
<dbReference type="InterPro" id="IPR000432">
    <property type="entry name" value="DNA_mismatch_repair_MutS_C"/>
</dbReference>
<dbReference type="GO" id="GO:0005829">
    <property type="term" value="C:cytosol"/>
    <property type="evidence" value="ECO:0007669"/>
    <property type="project" value="TreeGrafter"/>
</dbReference>
<dbReference type="GO" id="GO:0006298">
    <property type="term" value="P:mismatch repair"/>
    <property type="evidence" value="ECO:0007669"/>
    <property type="project" value="UniProtKB-UniRule"/>
</dbReference>
<dbReference type="GO" id="GO:0140664">
    <property type="term" value="F:ATP-dependent DNA damage sensor activity"/>
    <property type="evidence" value="ECO:0007669"/>
    <property type="project" value="InterPro"/>
</dbReference>
<dbReference type="InterPro" id="IPR005748">
    <property type="entry name" value="DNA_mismatch_repair_MutS"/>
</dbReference>
<comment type="similarity">
    <text evidence="1">Belongs to the DNA mismatch repair MutS family.</text>
</comment>
<evidence type="ECO:0000256" key="2">
    <source>
        <dbReference type="ARBA" id="ARBA00021982"/>
    </source>
</evidence>
<evidence type="ECO:0000256" key="3">
    <source>
        <dbReference type="ARBA" id="ARBA00022741"/>
    </source>
</evidence>
<keyword evidence="5" id="KW-0238">DNA-binding</keyword>
<dbReference type="SMART" id="SM00533">
    <property type="entry name" value="MUTSd"/>
    <property type="match status" value="1"/>
</dbReference>
<dbReference type="Pfam" id="PF05190">
    <property type="entry name" value="MutS_IV"/>
    <property type="match status" value="1"/>
</dbReference>
<dbReference type="SUPFAM" id="SSF52540">
    <property type="entry name" value="P-loop containing nucleoside triphosphate hydrolases"/>
    <property type="match status" value="1"/>
</dbReference>
<dbReference type="InterPro" id="IPR036187">
    <property type="entry name" value="DNA_mismatch_repair_MutS_sf"/>
</dbReference>
<dbReference type="InterPro" id="IPR045076">
    <property type="entry name" value="MutS"/>
</dbReference>
<dbReference type="SUPFAM" id="SSF48334">
    <property type="entry name" value="DNA repair protein MutS, domain III"/>
    <property type="match status" value="1"/>
</dbReference>
<dbReference type="GO" id="GO:0005524">
    <property type="term" value="F:ATP binding"/>
    <property type="evidence" value="ECO:0007669"/>
    <property type="project" value="UniProtKB-UniRule"/>
</dbReference>
<evidence type="ECO:0000256" key="1">
    <source>
        <dbReference type="ARBA" id="ARBA00006271"/>
    </source>
</evidence>